<reference evidence="9 10" key="1">
    <citation type="submission" date="2015-01" db="EMBL/GenBank/DDBJ databases">
        <title>The Genome Sequence of Exophiala spinifera CBS89968.</title>
        <authorList>
            <consortium name="The Broad Institute Genomics Platform"/>
            <person name="Cuomo C."/>
            <person name="de Hoog S."/>
            <person name="Gorbushina A."/>
            <person name="Stielow B."/>
            <person name="Teixiera M."/>
            <person name="Abouelleil A."/>
            <person name="Chapman S.B."/>
            <person name="Priest M."/>
            <person name="Young S.K."/>
            <person name="Wortman J."/>
            <person name="Nusbaum C."/>
            <person name="Birren B."/>
        </authorList>
    </citation>
    <scope>NUCLEOTIDE SEQUENCE [LARGE SCALE GENOMIC DNA]</scope>
    <source>
        <strain evidence="9 10">CBS 89968</strain>
    </source>
</reference>
<dbReference type="Proteomes" id="UP000053328">
    <property type="component" value="Unassembled WGS sequence"/>
</dbReference>
<feature type="transmembrane region" description="Helical" evidence="7">
    <location>
        <begin position="216"/>
        <end position="237"/>
    </location>
</feature>
<dbReference type="GO" id="GO:0016020">
    <property type="term" value="C:membrane"/>
    <property type="evidence" value="ECO:0007669"/>
    <property type="project" value="UniProtKB-SubCell"/>
</dbReference>
<dbReference type="GeneID" id="27332598"/>
<feature type="compositionally biased region" description="Low complexity" evidence="6">
    <location>
        <begin position="7"/>
        <end position="34"/>
    </location>
</feature>
<evidence type="ECO:0000256" key="7">
    <source>
        <dbReference type="SAM" id="Phobius"/>
    </source>
</evidence>
<dbReference type="AlphaFoldDB" id="A0A0D2BW47"/>
<dbReference type="Pfam" id="PF07690">
    <property type="entry name" value="MFS_1"/>
    <property type="match status" value="1"/>
</dbReference>
<evidence type="ECO:0000256" key="3">
    <source>
        <dbReference type="ARBA" id="ARBA00022692"/>
    </source>
</evidence>
<evidence type="ECO:0000256" key="2">
    <source>
        <dbReference type="ARBA" id="ARBA00022448"/>
    </source>
</evidence>
<dbReference type="EMBL" id="KN847495">
    <property type="protein sequence ID" value="KIW15469.1"/>
    <property type="molecule type" value="Genomic_DNA"/>
</dbReference>
<feature type="transmembrane region" description="Helical" evidence="7">
    <location>
        <begin position="381"/>
        <end position="404"/>
    </location>
</feature>
<keyword evidence="2" id="KW-0813">Transport</keyword>
<feature type="transmembrane region" description="Helical" evidence="7">
    <location>
        <begin position="410"/>
        <end position="431"/>
    </location>
</feature>
<evidence type="ECO:0000313" key="10">
    <source>
        <dbReference type="Proteomes" id="UP000053328"/>
    </source>
</evidence>
<evidence type="ECO:0000256" key="6">
    <source>
        <dbReference type="SAM" id="MobiDB-lite"/>
    </source>
</evidence>
<evidence type="ECO:0000256" key="5">
    <source>
        <dbReference type="ARBA" id="ARBA00023136"/>
    </source>
</evidence>
<dbReference type="SUPFAM" id="SSF103473">
    <property type="entry name" value="MFS general substrate transporter"/>
    <property type="match status" value="1"/>
</dbReference>
<comment type="subcellular location">
    <subcellularLocation>
        <location evidence="1">Membrane</location>
        <topology evidence="1">Multi-pass membrane protein</topology>
    </subcellularLocation>
</comment>
<evidence type="ECO:0000259" key="8">
    <source>
        <dbReference type="PROSITE" id="PS50850"/>
    </source>
</evidence>
<feature type="region of interest" description="Disordered" evidence="6">
    <location>
        <begin position="1"/>
        <end position="47"/>
    </location>
</feature>
<keyword evidence="4 7" id="KW-1133">Transmembrane helix</keyword>
<dbReference type="FunFam" id="1.20.1250.20:FF:000013">
    <property type="entry name" value="MFS general substrate transporter"/>
    <property type="match status" value="1"/>
</dbReference>
<dbReference type="PROSITE" id="PS50850">
    <property type="entry name" value="MFS"/>
    <property type="match status" value="1"/>
</dbReference>
<keyword evidence="3 7" id="KW-0812">Transmembrane</keyword>
<evidence type="ECO:0000256" key="1">
    <source>
        <dbReference type="ARBA" id="ARBA00004141"/>
    </source>
</evidence>
<feature type="domain" description="Major facilitator superfamily (MFS) profile" evidence="8">
    <location>
        <begin position="89"/>
        <end position="502"/>
    </location>
</feature>
<organism evidence="9 10">
    <name type="scientific">Exophiala spinifera</name>
    <dbReference type="NCBI Taxonomy" id="91928"/>
    <lineage>
        <taxon>Eukaryota</taxon>
        <taxon>Fungi</taxon>
        <taxon>Dikarya</taxon>
        <taxon>Ascomycota</taxon>
        <taxon>Pezizomycotina</taxon>
        <taxon>Eurotiomycetes</taxon>
        <taxon>Chaetothyriomycetidae</taxon>
        <taxon>Chaetothyriales</taxon>
        <taxon>Herpotrichiellaceae</taxon>
        <taxon>Exophiala</taxon>
    </lineage>
</organism>
<feature type="transmembrane region" description="Helical" evidence="7">
    <location>
        <begin position="185"/>
        <end position="204"/>
    </location>
</feature>
<keyword evidence="5 7" id="KW-0472">Membrane</keyword>
<evidence type="ECO:0000313" key="9">
    <source>
        <dbReference type="EMBL" id="KIW15469.1"/>
    </source>
</evidence>
<proteinExistence type="predicted"/>
<dbReference type="VEuPathDB" id="FungiDB:PV08_05515"/>
<dbReference type="OrthoDB" id="2985014at2759"/>
<name>A0A0D2BW47_9EURO</name>
<dbReference type="PANTHER" id="PTHR43791:SF50">
    <property type="entry name" value="TRANSPORTER, PUTATIVE (AFU_ORTHOLOGUE AFUA_2G00840)-RELATED"/>
    <property type="match status" value="1"/>
</dbReference>
<evidence type="ECO:0000256" key="4">
    <source>
        <dbReference type="ARBA" id="ARBA00022989"/>
    </source>
</evidence>
<protein>
    <recommendedName>
        <fullName evidence="8">Major facilitator superfamily (MFS) profile domain-containing protein</fullName>
    </recommendedName>
</protein>
<feature type="transmembrane region" description="Helical" evidence="7">
    <location>
        <begin position="128"/>
        <end position="147"/>
    </location>
</feature>
<accession>A0A0D2BW47</accession>
<dbReference type="InterPro" id="IPR036259">
    <property type="entry name" value="MFS_trans_sf"/>
</dbReference>
<feature type="transmembrane region" description="Helical" evidence="7">
    <location>
        <begin position="354"/>
        <end position="374"/>
    </location>
</feature>
<keyword evidence="10" id="KW-1185">Reference proteome</keyword>
<dbReference type="HOGENOM" id="CLU_001265_0_1_1"/>
<dbReference type="PANTHER" id="PTHR43791">
    <property type="entry name" value="PERMEASE-RELATED"/>
    <property type="match status" value="1"/>
</dbReference>
<dbReference type="InterPro" id="IPR020846">
    <property type="entry name" value="MFS_dom"/>
</dbReference>
<dbReference type="InterPro" id="IPR011701">
    <property type="entry name" value="MFS"/>
</dbReference>
<gene>
    <name evidence="9" type="ORF">PV08_05515</name>
</gene>
<feature type="transmembrane region" description="Helical" evidence="7">
    <location>
        <begin position="476"/>
        <end position="499"/>
    </location>
</feature>
<feature type="transmembrane region" description="Helical" evidence="7">
    <location>
        <begin position="316"/>
        <end position="342"/>
    </location>
</feature>
<sequence length="535" mass="59105">MGDSKMSSSITDNLTTTTNAVDTTATTTTTSSSSPADDKKGPIPVLDEDGLLTKTMSLSGSGEGRDMSASKPIDPEAEKRLVWKFDLRILPVLAIMYLFNALDKGNIGNAKTAGLEKDLNLQGNDYNIILSVFFVPYVLTAPFLGIAGKKFGPSRVLPIMMFCFGFSTLMVVAVQNFGGLMACRWFLGMAESAFFPLVIYYQTLFYRRGELARRLALFYAASSIANAFSGLLAFGVFHIHSGSIANWRYLFVIEGACSMLFAIFAFWVLPYNAASATFLSAEEKELAFYRIQVDSSAIVDEKFNLRKALGIFKHPTTWVILAIEMCLGVPLQSVSLFLPVIVKRLGYSTVKTNLYTVAPNITGAAMLLILGFASDFTRWRFPFVALGFAFTCIGFIIYACVNVHTQIHVAYFACFMMTWGTSAPSVILDVWYNNNLADENKRVMLTSVGVPVANLMGVVSSNIFQAKDAPKYLPALVTTACFGAVGCLLTLLLGFWMIIDNKRRDMRMGKKIRAQDIPSESMRDGPSSEMYRWFY</sequence>
<dbReference type="RefSeq" id="XP_016235685.1">
    <property type="nucleotide sequence ID" value="XM_016379858.1"/>
</dbReference>
<dbReference type="GO" id="GO:0022857">
    <property type="term" value="F:transmembrane transporter activity"/>
    <property type="evidence" value="ECO:0007669"/>
    <property type="project" value="InterPro"/>
</dbReference>
<feature type="transmembrane region" description="Helical" evidence="7">
    <location>
        <begin position="249"/>
        <end position="269"/>
    </location>
</feature>
<feature type="transmembrane region" description="Helical" evidence="7">
    <location>
        <begin position="159"/>
        <end position="179"/>
    </location>
</feature>
<dbReference type="FunFam" id="1.20.1250.20:FF:000188">
    <property type="entry name" value="MFS general substrate transporter"/>
    <property type="match status" value="1"/>
</dbReference>
<dbReference type="Gene3D" id="1.20.1250.20">
    <property type="entry name" value="MFS general substrate transporter like domains"/>
    <property type="match status" value="2"/>
</dbReference>